<organism evidence="7 8">
    <name type="scientific">Dactylosporangium siamense</name>
    <dbReference type="NCBI Taxonomy" id="685454"/>
    <lineage>
        <taxon>Bacteria</taxon>
        <taxon>Bacillati</taxon>
        <taxon>Actinomycetota</taxon>
        <taxon>Actinomycetes</taxon>
        <taxon>Micromonosporales</taxon>
        <taxon>Micromonosporaceae</taxon>
        <taxon>Dactylosporangium</taxon>
    </lineage>
</organism>
<evidence type="ECO:0000256" key="3">
    <source>
        <dbReference type="ARBA" id="ARBA00022692"/>
    </source>
</evidence>
<evidence type="ECO:0000313" key="7">
    <source>
        <dbReference type="EMBL" id="GIG50260.1"/>
    </source>
</evidence>
<feature type="transmembrane region" description="Helical" evidence="6">
    <location>
        <begin position="221"/>
        <end position="245"/>
    </location>
</feature>
<dbReference type="AlphaFoldDB" id="A0A919UG47"/>
<keyword evidence="8" id="KW-1185">Reference proteome</keyword>
<dbReference type="InterPro" id="IPR002797">
    <property type="entry name" value="Polysacc_synth"/>
</dbReference>
<feature type="transmembrane region" description="Helical" evidence="6">
    <location>
        <begin position="360"/>
        <end position="378"/>
    </location>
</feature>
<feature type="transmembrane region" description="Helical" evidence="6">
    <location>
        <begin position="21"/>
        <end position="40"/>
    </location>
</feature>
<evidence type="ECO:0000256" key="2">
    <source>
        <dbReference type="ARBA" id="ARBA00022475"/>
    </source>
</evidence>
<comment type="subcellular location">
    <subcellularLocation>
        <location evidence="1">Cell membrane</location>
        <topology evidence="1">Multi-pass membrane protein</topology>
    </subcellularLocation>
</comment>
<feature type="transmembrane region" description="Helical" evidence="6">
    <location>
        <begin position="251"/>
        <end position="273"/>
    </location>
</feature>
<evidence type="ECO:0000256" key="1">
    <source>
        <dbReference type="ARBA" id="ARBA00004651"/>
    </source>
</evidence>
<evidence type="ECO:0000256" key="6">
    <source>
        <dbReference type="SAM" id="Phobius"/>
    </source>
</evidence>
<name>A0A919UG47_9ACTN</name>
<keyword evidence="3 6" id="KW-0812">Transmembrane</keyword>
<dbReference type="InterPro" id="IPR050833">
    <property type="entry name" value="Poly_Biosynth_Transport"/>
</dbReference>
<evidence type="ECO:0000256" key="5">
    <source>
        <dbReference type="ARBA" id="ARBA00023136"/>
    </source>
</evidence>
<dbReference type="Proteomes" id="UP000660611">
    <property type="component" value="Unassembled WGS sequence"/>
</dbReference>
<dbReference type="EMBL" id="BONQ01000129">
    <property type="protein sequence ID" value="GIG50260.1"/>
    <property type="molecule type" value="Genomic_DNA"/>
</dbReference>
<feature type="transmembrane region" description="Helical" evidence="6">
    <location>
        <begin position="293"/>
        <end position="313"/>
    </location>
</feature>
<feature type="transmembrane region" description="Helical" evidence="6">
    <location>
        <begin position="46"/>
        <end position="65"/>
    </location>
</feature>
<feature type="transmembrane region" description="Helical" evidence="6">
    <location>
        <begin position="333"/>
        <end position="353"/>
    </location>
</feature>
<dbReference type="RefSeq" id="WP_203851912.1">
    <property type="nucleotide sequence ID" value="NZ_BAAAVW010000027.1"/>
</dbReference>
<reference evidence="7" key="1">
    <citation type="submission" date="2021-01" db="EMBL/GenBank/DDBJ databases">
        <title>Whole genome shotgun sequence of Dactylosporangium siamense NBRC 106093.</title>
        <authorList>
            <person name="Komaki H."/>
            <person name="Tamura T."/>
        </authorList>
    </citation>
    <scope>NUCLEOTIDE SEQUENCE</scope>
    <source>
        <strain evidence="7">NBRC 106093</strain>
    </source>
</reference>
<feature type="transmembrane region" description="Helical" evidence="6">
    <location>
        <begin position="150"/>
        <end position="168"/>
    </location>
</feature>
<evidence type="ECO:0000313" key="8">
    <source>
        <dbReference type="Proteomes" id="UP000660611"/>
    </source>
</evidence>
<dbReference type="Pfam" id="PF01943">
    <property type="entry name" value="Polysacc_synt"/>
    <property type="match status" value="1"/>
</dbReference>
<dbReference type="PANTHER" id="PTHR30250:SF11">
    <property type="entry name" value="O-ANTIGEN TRANSPORTER-RELATED"/>
    <property type="match status" value="1"/>
</dbReference>
<protein>
    <submittedName>
        <fullName evidence="7">Polysaccharide biosynthesis protein</fullName>
    </submittedName>
</protein>
<feature type="transmembrane region" description="Helical" evidence="6">
    <location>
        <begin position="418"/>
        <end position="436"/>
    </location>
</feature>
<accession>A0A919UG47</accession>
<comment type="caution">
    <text evidence="7">The sequence shown here is derived from an EMBL/GenBank/DDBJ whole genome shotgun (WGS) entry which is preliminary data.</text>
</comment>
<keyword evidence="2" id="KW-1003">Cell membrane</keyword>
<feature type="transmembrane region" description="Helical" evidence="6">
    <location>
        <begin position="384"/>
        <end position="406"/>
    </location>
</feature>
<feature type="transmembrane region" description="Helical" evidence="6">
    <location>
        <begin position="174"/>
        <end position="195"/>
    </location>
</feature>
<keyword evidence="4 6" id="KW-1133">Transmembrane helix</keyword>
<feature type="transmembrane region" description="Helical" evidence="6">
    <location>
        <begin position="442"/>
        <end position="461"/>
    </location>
</feature>
<gene>
    <name evidence="7" type="ORF">Dsi01nite_083010</name>
</gene>
<sequence>MVSTQAASKLARSAAVLVGRKIAVSAMSATASVIVVRSLLPEQFGQYAAGLAAFYVLLALTDFGLGEVLGRSLGRRPEGAQHRIRVVLRVHLTWSATVALGGLAFAVLVGIGTIRGGVLLALIPAVAVAGASCLRQVFYARHAVGRLATLDLMTTAASTVGLIVLAVADAPPFLLAAVASLAATINSLLVIRLAWPLTSSGDVVDADGLDARTVVSQAAPIGVASFLASAYFSIDVVLLASLLPAEDIGRYAAAVKVLTILIMVPGVVMGMALPQVSAELIDRARVTALLAQVWHWFASLVLPGFVLVSLYAATAMGLLFGPHYVDAAPLLRILMLAGVVQMCSQVLSVVVVAAARSAWLIGQNILALVINVGGNLLLTPRFGMAAAAWLTVLTELTVCVGSCWALRHRLDLGPLLRMTAAPALAMAPMVGVWSLLPGRPWVSIPLCCLAYLITLTALRGWPTELTAALLKWRKLA</sequence>
<proteinExistence type="predicted"/>
<feature type="transmembrane region" description="Helical" evidence="6">
    <location>
        <begin position="117"/>
        <end position="138"/>
    </location>
</feature>
<feature type="transmembrane region" description="Helical" evidence="6">
    <location>
        <begin position="86"/>
        <end position="111"/>
    </location>
</feature>
<evidence type="ECO:0000256" key="4">
    <source>
        <dbReference type="ARBA" id="ARBA00022989"/>
    </source>
</evidence>
<dbReference type="PANTHER" id="PTHR30250">
    <property type="entry name" value="PST FAMILY PREDICTED COLANIC ACID TRANSPORTER"/>
    <property type="match status" value="1"/>
</dbReference>
<keyword evidence="5 6" id="KW-0472">Membrane</keyword>
<dbReference type="GO" id="GO:0005886">
    <property type="term" value="C:plasma membrane"/>
    <property type="evidence" value="ECO:0007669"/>
    <property type="project" value="UniProtKB-SubCell"/>
</dbReference>